<protein>
    <submittedName>
        <fullName evidence="1">Uncharacterized protein</fullName>
    </submittedName>
</protein>
<name>A0A345Z2J5_9MOLU</name>
<dbReference type="Proteomes" id="UP000254792">
    <property type="component" value="Chromosome"/>
</dbReference>
<accession>A0A345Z2J5</accession>
<keyword evidence="2" id="KW-1185">Reference proteome</keyword>
<sequence length="45" mass="5250">MFKKSLINLQEQYLITQWLFVFASRSEAFEKVLENESLSVLANLA</sequence>
<dbReference type="AlphaFoldDB" id="A0A345Z2J5"/>
<reference evidence="1 2" key="1">
    <citation type="submission" date="2018-07" db="EMBL/GenBank/DDBJ databases">
        <title>Complete genome sequence of Spiroplasma alleghenense PLHS-1 (ATCC 51752).</title>
        <authorList>
            <person name="Chou L."/>
            <person name="Lee T.-Y."/>
            <person name="Tsai Y.-M."/>
            <person name="Kuo C.-H."/>
        </authorList>
    </citation>
    <scope>NUCLEOTIDE SEQUENCE [LARGE SCALE GENOMIC DNA]</scope>
    <source>
        <strain evidence="1 2">PLHS-1</strain>
    </source>
</reference>
<proteinExistence type="predicted"/>
<evidence type="ECO:0000313" key="1">
    <source>
        <dbReference type="EMBL" id="AXK50824.1"/>
    </source>
</evidence>
<dbReference type="RefSeq" id="WP_162807916.1">
    <property type="nucleotide sequence ID" value="NZ_CP031376.1"/>
</dbReference>
<evidence type="ECO:0000313" key="2">
    <source>
        <dbReference type="Proteomes" id="UP000254792"/>
    </source>
</evidence>
<gene>
    <name evidence="1" type="ORF">SALLE_v1c01480</name>
</gene>
<dbReference type="KEGG" id="salx:SALLE_v1c01480"/>
<organism evidence="1 2">
    <name type="scientific">Spiroplasma alleghenense</name>
    <dbReference type="NCBI Taxonomy" id="216931"/>
    <lineage>
        <taxon>Bacteria</taxon>
        <taxon>Bacillati</taxon>
        <taxon>Mycoplasmatota</taxon>
        <taxon>Mollicutes</taxon>
        <taxon>Entomoplasmatales</taxon>
        <taxon>Spiroplasmataceae</taxon>
        <taxon>Spiroplasma</taxon>
    </lineage>
</organism>
<dbReference type="EMBL" id="CP031376">
    <property type="protein sequence ID" value="AXK50824.1"/>
    <property type="molecule type" value="Genomic_DNA"/>
</dbReference>